<dbReference type="AlphaFoldDB" id="A0A9P6U751"/>
<dbReference type="InterPro" id="IPR032675">
    <property type="entry name" value="LRR_dom_sf"/>
</dbReference>
<dbReference type="EMBL" id="JAAAJB010000161">
    <property type="protein sequence ID" value="KAG0263437.1"/>
    <property type="molecule type" value="Genomic_DNA"/>
</dbReference>
<evidence type="ECO:0008006" key="4">
    <source>
        <dbReference type="Google" id="ProtNLM"/>
    </source>
</evidence>
<feature type="region of interest" description="Disordered" evidence="1">
    <location>
        <begin position="451"/>
        <end position="476"/>
    </location>
</feature>
<dbReference type="Gene3D" id="3.80.10.10">
    <property type="entry name" value="Ribonuclease Inhibitor"/>
    <property type="match status" value="1"/>
</dbReference>
<sequence>MAQKALSLPEILTVVASNLWIKDIANCMRVNRLWHDAFLPSLLFTLRDKDLRAIPQDSLRKYGRYTKAVNVNLSGEDDEHDDDDDDDENENDLVNNDPECPINGETNDGGQIGDEQRTLSNAHIVERVQVLTHVASLEVAFLSMDSFRMPLRDLHVLLTCLSPTLEYLKLSMYSYDACNPLPLVGAALPKAMTFPKLAYVVLDNWLIESDAMDEIIRRCPTLDTIYFEGTRNSHDHEYNTKDQADYDYDSHNNNNGSNSNSNSNSEDNTALSLDVVGRAILQHPKVRTASYSTTSLAFLNRFPGLQTLHINHCDYFDGARWGAMLRQHCPLLHQIHWDESAIGRDILSSRNHPEQLLAQDVGVKPLTEFCWRTYQWQKHRAAAAALVTNLWTVHGQTLEKVEIICDALFVSALPFLECCPRLRSLSVVTQFFEATVAISFHHDLVAEDGVEDEDENVNKDSVTSDNTETRPLSAHIPSSAPWPCAKTLQTLAFGFTNLTDDEAIRPVMEALRFVVDTRARPLSLKTATYLHSCFFSAEREIEGISRDAHTLRQQRTLAQRRLIRRLHVMEKLQFVKLTATWYIRRRESP</sequence>
<evidence type="ECO:0000256" key="1">
    <source>
        <dbReference type="SAM" id="MobiDB-lite"/>
    </source>
</evidence>
<feature type="compositionally biased region" description="Acidic residues" evidence="1">
    <location>
        <begin position="75"/>
        <end position="91"/>
    </location>
</feature>
<comment type="caution">
    <text evidence="2">The sequence shown here is derived from an EMBL/GenBank/DDBJ whole genome shotgun (WGS) entry which is preliminary data.</text>
</comment>
<dbReference type="SUPFAM" id="SSF52047">
    <property type="entry name" value="RNI-like"/>
    <property type="match status" value="1"/>
</dbReference>
<gene>
    <name evidence="2" type="ORF">DFQ27_001766</name>
</gene>
<name>A0A9P6U751_9FUNG</name>
<feature type="region of interest" description="Disordered" evidence="1">
    <location>
        <begin position="73"/>
        <end position="114"/>
    </location>
</feature>
<organism evidence="2 3">
    <name type="scientific">Actinomortierella ambigua</name>
    <dbReference type="NCBI Taxonomy" id="1343610"/>
    <lineage>
        <taxon>Eukaryota</taxon>
        <taxon>Fungi</taxon>
        <taxon>Fungi incertae sedis</taxon>
        <taxon>Mucoromycota</taxon>
        <taxon>Mortierellomycotina</taxon>
        <taxon>Mortierellomycetes</taxon>
        <taxon>Mortierellales</taxon>
        <taxon>Mortierellaceae</taxon>
        <taxon>Actinomortierella</taxon>
    </lineage>
</organism>
<dbReference type="Proteomes" id="UP000807716">
    <property type="component" value="Unassembled WGS sequence"/>
</dbReference>
<proteinExistence type="predicted"/>
<protein>
    <recommendedName>
        <fullName evidence="4">F-box domain-containing protein</fullName>
    </recommendedName>
</protein>
<evidence type="ECO:0000313" key="3">
    <source>
        <dbReference type="Proteomes" id="UP000807716"/>
    </source>
</evidence>
<dbReference type="OrthoDB" id="10573597at2759"/>
<reference evidence="2" key="1">
    <citation type="journal article" date="2020" name="Fungal Divers.">
        <title>Resolving the Mortierellaceae phylogeny through synthesis of multi-gene phylogenetics and phylogenomics.</title>
        <authorList>
            <person name="Vandepol N."/>
            <person name="Liber J."/>
            <person name="Desiro A."/>
            <person name="Na H."/>
            <person name="Kennedy M."/>
            <person name="Barry K."/>
            <person name="Grigoriev I.V."/>
            <person name="Miller A.N."/>
            <person name="O'Donnell K."/>
            <person name="Stajich J.E."/>
            <person name="Bonito G."/>
        </authorList>
    </citation>
    <scope>NUCLEOTIDE SEQUENCE</scope>
    <source>
        <strain evidence="2">BC1065</strain>
    </source>
</reference>
<keyword evidence="3" id="KW-1185">Reference proteome</keyword>
<feature type="compositionally biased region" description="Low complexity" evidence="1">
    <location>
        <begin position="251"/>
        <end position="265"/>
    </location>
</feature>
<feature type="compositionally biased region" description="Basic and acidic residues" evidence="1">
    <location>
        <begin position="236"/>
        <end position="250"/>
    </location>
</feature>
<feature type="region of interest" description="Disordered" evidence="1">
    <location>
        <begin position="236"/>
        <end position="268"/>
    </location>
</feature>
<accession>A0A9P6U751</accession>
<evidence type="ECO:0000313" key="2">
    <source>
        <dbReference type="EMBL" id="KAG0263437.1"/>
    </source>
</evidence>